<gene>
    <name evidence="2" type="ORF">B0681_08430</name>
</gene>
<feature type="signal peptide" evidence="1">
    <location>
        <begin position="1"/>
        <end position="20"/>
    </location>
</feature>
<dbReference type="Proteomes" id="UP000190683">
    <property type="component" value="Unassembled WGS sequence"/>
</dbReference>
<keyword evidence="3" id="KW-1185">Reference proteome</keyword>
<reference evidence="2 3" key="1">
    <citation type="submission" date="2017-02" db="EMBL/GenBank/DDBJ databases">
        <title>Draft genome sequence of Moraxella porci CCUG 54912T type strain.</title>
        <authorList>
            <person name="Salva-Serra F."/>
            <person name="Engstrom-Jakobsson H."/>
            <person name="Thorell K."/>
            <person name="Jaen-Luchoro D."/>
            <person name="Gonzales-Siles L."/>
            <person name="Karlsson R."/>
            <person name="Yazdan S."/>
            <person name="Boulund F."/>
            <person name="Johnning A."/>
            <person name="Engstrand L."/>
            <person name="Kristiansson E."/>
            <person name="Moore E."/>
        </authorList>
    </citation>
    <scope>NUCLEOTIDE SEQUENCE [LARGE SCALE GENOMIC DNA]</scope>
    <source>
        <strain evidence="2 3">CCUG 54912</strain>
    </source>
</reference>
<name>A0A1T0CNS3_9GAMM</name>
<dbReference type="PROSITE" id="PS51257">
    <property type="entry name" value="PROKAR_LIPOPROTEIN"/>
    <property type="match status" value="1"/>
</dbReference>
<protein>
    <submittedName>
        <fullName evidence="2">Uncharacterized protein</fullName>
    </submittedName>
</protein>
<comment type="caution">
    <text evidence="2">The sequence shown here is derived from an EMBL/GenBank/DDBJ whole genome shotgun (WGS) entry which is preliminary data.</text>
</comment>
<dbReference type="RefSeq" id="WP_078318289.1">
    <property type="nucleotide sequence ID" value="NZ_MUYV01000011.1"/>
</dbReference>
<organism evidence="2 3">
    <name type="scientific">Moraxella porci DSM 25326</name>
    <dbReference type="NCBI Taxonomy" id="573983"/>
    <lineage>
        <taxon>Bacteria</taxon>
        <taxon>Pseudomonadati</taxon>
        <taxon>Pseudomonadota</taxon>
        <taxon>Gammaproteobacteria</taxon>
        <taxon>Moraxellales</taxon>
        <taxon>Moraxellaceae</taxon>
        <taxon>Moraxella</taxon>
    </lineage>
</organism>
<dbReference type="AlphaFoldDB" id="A0A1T0CNS3"/>
<evidence type="ECO:0000256" key="1">
    <source>
        <dbReference type="SAM" id="SignalP"/>
    </source>
</evidence>
<dbReference type="STRING" id="573983.B0681_08430"/>
<evidence type="ECO:0000313" key="3">
    <source>
        <dbReference type="Proteomes" id="UP000190683"/>
    </source>
</evidence>
<accession>A0A1T0CNS3</accession>
<dbReference type="EMBL" id="MUYV01000011">
    <property type="protein sequence ID" value="OOS23974.1"/>
    <property type="molecule type" value="Genomic_DNA"/>
</dbReference>
<proteinExistence type="predicted"/>
<keyword evidence="1" id="KW-0732">Signal</keyword>
<sequence>MKLHTITLLATSLAATALSACTTPQVISSQTANATAQSYVSDDYHNRHQGYDWVAVETARQANNSLKVQIRSRIDKKKPTCTFDGIAHPISSNLYQIRQGDMTLNLTRNANSINITPAQDSNRHKAMMYCSGGGSLIGTYKQVTELDRTGLDTTKYAQTLYLQNIRFFIEHKDDAVNVRTSGLSHEFNENFTIKNQRITHADITDMNRDGYPEVLIYLQYIKQPFYGDVLAFSVNGNQSLSQMSFTPVKDHPELRAYYHGGDEFSLVEHDLVQRFPEYINGKATGYTKQVVYQVQNGEASRQLVLVK</sequence>
<feature type="chain" id="PRO_5013091796" evidence="1">
    <location>
        <begin position="21"/>
        <end position="307"/>
    </location>
</feature>
<evidence type="ECO:0000313" key="2">
    <source>
        <dbReference type="EMBL" id="OOS23974.1"/>
    </source>
</evidence>